<protein>
    <submittedName>
        <fullName evidence="1">Uncharacterized protein</fullName>
    </submittedName>
</protein>
<evidence type="ECO:0000313" key="1">
    <source>
        <dbReference type="EMBL" id="AXC14746.1"/>
    </source>
</evidence>
<accession>A0A2Z5G842</accession>
<keyword evidence="2" id="KW-1185">Reference proteome</keyword>
<dbReference type="AlphaFoldDB" id="A0A2Z5G842"/>
<dbReference type="Proteomes" id="UP000253606">
    <property type="component" value="Chromosome"/>
</dbReference>
<dbReference type="EMBL" id="CP030840">
    <property type="protein sequence ID" value="AXC14746.1"/>
    <property type="molecule type" value="Genomic_DNA"/>
</dbReference>
<evidence type="ECO:0000313" key="2">
    <source>
        <dbReference type="Proteomes" id="UP000253606"/>
    </source>
</evidence>
<proteinExistence type="predicted"/>
<dbReference type="KEGG" id="abas:ACPOL_5498"/>
<sequence>MSIFAAPVNFPADAMLGPFKKKPPDTLCKWLLHPILAPAREPFGPFLTELQSAI</sequence>
<name>A0A2Z5G842_9BACT</name>
<gene>
    <name evidence="1" type="ORF">ACPOL_5498</name>
</gene>
<organism evidence="1 2">
    <name type="scientific">Acidisarcina polymorpha</name>
    <dbReference type="NCBI Taxonomy" id="2211140"/>
    <lineage>
        <taxon>Bacteria</taxon>
        <taxon>Pseudomonadati</taxon>
        <taxon>Acidobacteriota</taxon>
        <taxon>Terriglobia</taxon>
        <taxon>Terriglobales</taxon>
        <taxon>Acidobacteriaceae</taxon>
        <taxon>Acidisarcina</taxon>
    </lineage>
</organism>
<reference evidence="1 2" key="1">
    <citation type="journal article" date="2018" name="Front. Microbiol.">
        <title>Hydrolytic Capabilities as a Key to Environmental Success: Chitinolytic and Cellulolytic Acidobacteria From Acidic Sub-arctic Soils and Boreal Peatlands.</title>
        <authorList>
            <person name="Belova S.E."/>
            <person name="Ravin N.V."/>
            <person name="Pankratov T.A."/>
            <person name="Rakitin A.L."/>
            <person name="Ivanova A.A."/>
            <person name="Beletsky A.V."/>
            <person name="Mardanov A.V."/>
            <person name="Sinninghe Damste J.S."/>
            <person name="Dedysh S.N."/>
        </authorList>
    </citation>
    <scope>NUCLEOTIDE SEQUENCE [LARGE SCALE GENOMIC DNA]</scope>
    <source>
        <strain evidence="1 2">SBC82</strain>
    </source>
</reference>